<dbReference type="GO" id="GO:0051301">
    <property type="term" value="P:cell division"/>
    <property type="evidence" value="ECO:0007669"/>
    <property type="project" value="UniProtKB-KW"/>
</dbReference>
<dbReference type="CDD" id="cd03404">
    <property type="entry name" value="SPFH_HflK"/>
    <property type="match status" value="1"/>
</dbReference>
<dbReference type="NCBIfam" id="NF008181">
    <property type="entry name" value="PRK10930.1"/>
    <property type="match status" value="1"/>
</dbReference>
<name>A0A0A4A983_9GAMM</name>
<evidence type="ECO:0000259" key="11">
    <source>
        <dbReference type="SMART" id="SM00244"/>
    </source>
</evidence>
<evidence type="ECO:0000256" key="3">
    <source>
        <dbReference type="ARBA" id="ARBA00011290"/>
    </source>
</evidence>
<evidence type="ECO:0000256" key="9">
    <source>
        <dbReference type="RuleBase" id="RU364113"/>
    </source>
</evidence>
<evidence type="ECO:0000256" key="6">
    <source>
        <dbReference type="ARBA" id="ARBA00023136"/>
    </source>
</evidence>
<dbReference type="PRINTS" id="PR00721">
    <property type="entry name" value="STOMATIN"/>
</dbReference>
<dbReference type="PANTHER" id="PTHR43327:SF2">
    <property type="entry name" value="MODULATOR OF FTSH PROTEASE HFLK"/>
    <property type="match status" value="1"/>
</dbReference>
<organism evidence="12 13">
    <name type="scientific">Erwinia typographi</name>
    <dbReference type="NCBI Taxonomy" id="371042"/>
    <lineage>
        <taxon>Bacteria</taxon>
        <taxon>Pseudomonadati</taxon>
        <taxon>Pseudomonadota</taxon>
        <taxon>Gammaproteobacteria</taxon>
        <taxon>Enterobacterales</taxon>
        <taxon>Erwiniaceae</taxon>
        <taxon>Erwinia</taxon>
    </lineage>
</organism>
<feature type="transmembrane region" description="Helical" evidence="9">
    <location>
        <begin position="75"/>
        <end position="95"/>
    </location>
</feature>
<dbReference type="Pfam" id="PF12221">
    <property type="entry name" value="HflK_N"/>
    <property type="match status" value="1"/>
</dbReference>
<protein>
    <recommendedName>
        <fullName evidence="8 9">Protein HflK</fullName>
    </recommendedName>
</protein>
<comment type="subunit">
    <text evidence="3 9">HflC and HflK may interact to form a multimeric complex.</text>
</comment>
<dbReference type="EMBL" id="JRUQ01000028">
    <property type="protein sequence ID" value="KGT94383.1"/>
    <property type="molecule type" value="Genomic_DNA"/>
</dbReference>
<dbReference type="SMART" id="SM00244">
    <property type="entry name" value="PHB"/>
    <property type="match status" value="1"/>
</dbReference>
<evidence type="ECO:0000256" key="7">
    <source>
        <dbReference type="ARBA" id="ARBA00054652"/>
    </source>
</evidence>
<dbReference type="STRING" id="371042.NG99_09530"/>
<evidence type="ECO:0000256" key="8">
    <source>
        <dbReference type="ARBA" id="ARBA00067771"/>
    </source>
</evidence>
<evidence type="ECO:0000256" key="2">
    <source>
        <dbReference type="ARBA" id="ARBA00006971"/>
    </source>
</evidence>
<feature type="compositionally biased region" description="Basic and acidic residues" evidence="10">
    <location>
        <begin position="31"/>
        <end position="42"/>
    </location>
</feature>
<keyword evidence="13" id="KW-1185">Reference proteome</keyword>
<dbReference type="InterPro" id="IPR050710">
    <property type="entry name" value="Band7/mec-2_domain"/>
</dbReference>
<dbReference type="Gene3D" id="3.30.479.30">
    <property type="entry name" value="Band 7 domain"/>
    <property type="match status" value="1"/>
</dbReference>
<dbReference type="eggNOG" id="COG0330">
    <property type="taxonomic scope" value="Bacteria"/>
</dbReference>
<comment type="subcellular location">
    <subcellularLocation>
        <location evidence="1">Membrane</location>
        <topology evidence="1">Single-pass membrane protein</topology>
    </subcellularLocation>
</comment>
<evidence type="ECO:0000256" key="10">
    <source>
        <dbReference type="SAM" id="MobiDB-lite"/>
    </source>
</evidence>
<dbReference type="InterPro" id="IPR001107">
    <property type="entry name" value="Band_7"/>
</dbReference>
<dbReference type="InterPro" id="IPR036013">
    <property type="entry name" value="Band_7/SPFH_dom_sf"/>
</dbReference>
<proteinExistence type="inferred from homology"/>
<feature type="region of interest" description="Disordered" evidence="10">
    <location>
        <begin position="1"/>
        <end position="42"/>
    </location>
</feature>
<evidence type="ECO:0000256" key="4">
    <source>
        <dbReference type="ARBA" id="ARBA00022692"/>
    </source>
</evidence>
<dbReference type="SUPFAM" id="SSF117892">
    <property type="entry name" value="Band 7/SPFH domain"/>
    <property type="match status" value="1"/>
</dbReference>
<dbReference type="AlphaFoldDB" id="A0A0A4A983"/>
<feature type="compositionally biased region" description="Polar residues" evidence="10">
    <location>
        <begin position="1"/>
        <end position="10"/>
    </location>
</feature>
<reference evidence="12 13" key="1">
    <citation type="submission" date="2014-10" db="EMBL/GenBank/DDBJ databases">
        <title>Genome sequence of Erwinia typographi M043b.</title>
        <authorList>
            <person name="Chan K.-G."/>
            <person name="Tan W.-S."/>
        </authorList>
    </citation>
    <scope>NUCLEOTIDE SEQUENCE [LARGE SCALE GENOMIC DNA]</scope>
    <source>
        <strain evidence="12 13">M043b</strain>
    </source>
</reference>
<comment type="function">
    <text evidence="7 9">HflC and HflK could encode or regulate a protease.</text>
</comment>
<comment type="similarity">
    <text evidence="2 9">Belongs to the band 7/mec-2 family. HflK subfamily.</text>
</comment>
<gene>
    <name evidence="12" type="ORF">NG99_09530</name>
</gene>
<dbReference type="Pfam" id="PF01145">
    <property type="entry name" value="Band_7"/>
    <property type="match status" value="1"/>
</dbReference>
<evidence type="ECO:0000256" key="1">
    <source>
        <dbReference type="ARBA" id="ARBA00004167"/>
    </source>
</evidence>
<accession>A0A0A4A983</accession>
<dbReference type="Proteomes" id="UP000030351">
    <property type="component" value="Unassembled WGS sequence"/>
</dbReference>
<dbReference type="InterPro" id="IPR001972">
    <property type="entry name" value="Stomatin_HflK_fam"/>
</dbReference>
<dbReference type="NCBIfam" id="TIGR01933">
    <property type="entry name" value="hflK"/>
    <property type="match status" value="1"/>
</dbReference>
<keyword evidence="4 9" id="KW-0812">Transmembrane</keyword>
<comment type="caution">
    <text evidence="12">The sequence shown here is derived from an EMBL/GenBank/DDBJ whole genome shotgun (WGS) entry which is preliminary data.</text>
</comment>
<feature type="region of interest" description="Disordered" evidence="10">
    <location>
        <begin position="356"/>
        <end position="417"/>
    </location>
</feature>
<dbReference type="FunFam" id="3.30.479.30:FF:000007">
    <property type="entry name" value="Protein HflK"/>
    <property type="match status" value="1"/>
</dbReference>
<dbReference type="PANTHER" id="PTHR43327">
    <property type="entry name" value="STOMATIN-LIKE PROTEIN 2, MITOCHONDRIAL"/>
    <property type="match status" value="1"/>
</dbReference>
<sequence>MAWNQPGNNGQDRDPWGSSNNQGGNSGGNKGGRDKGPPDLDDIFRKLSKKLGGFGGGNKNDNSSGQNTPGRSGRLIGIVVVAAVVIWAGSGFYTIKEAERGVVTRFGKFSHLVEPGLNWKPTFIDQVRAVNVEAVRELAASGTMLTSDENVVRVEMNVQYRVTNPERYLFAVTSADDSLRQATDSALRGVIGRSTMDRILTEGRTVVRSDTQRELEETIRPYDMGITLLDVNFQAARPPEEVKASFDDAIAARENREQYVREAEAYANEVQPRANGQAQRILEEARAYKTRTVLEAQGEVDRFARLLPEYKAAPQITRERLYIETMENVLSHTRKVLVNDKGNSLMVLPLEQLMRGQSGASSSNNSQNSSNNNLLRLPPASDSNDRASSSSAFSPDNIMDQRRVNAQRNDTQRQGRE</sequence>
<keyword evidence="6 9" id="KW-0472">Membrane</keyword>
<dbReference type="GO" id="GO:0016020">
    <property type="term" value="C:membrane"/>
    <property type="evidence" value="ECO:0007669"/>
    <property type="project" value="UniProtKB-SubCell"/>
</dbReference>
<keyword evidence="12" id="KW-0132">Cell division</keyword>
<feature type="compositionally biased region" description="Low complexity" evidence="10">
    <location>
        <begin position="361"/>
        <end position="396"/>
    </location>
</feature>
<evidence type="ECO:0000256" key="5">
    <source>
        <dbReference type="ARBA" id="ARBA00022989"/>
    </source>
</evidence>
<dbReference type="RefSeq" id="WP_034891438.1">
    <property type="nucleotide sequence ID" value="NZ_JRUQ01000028.1"/>
</dbReference>
<keyword evidence="12" id="KW-0131">Cell cycle</keyword>
<evidence type="ECO:0000313" key="12">
    <source>
        <dbReference type="EMBL" id="KGT94383.1"/>
    </source>
</evidence>
<dbReference type="OrthoDB" id="9779595at2"/>
<feature type="domain" description="Band 7" evidence="11">
    <location>
        <begin position="90"/>
        <end position="250"/>
    </location>
</feature>
<dbReference type="InterPro" id="IPR010201">
    <property type="entry name" value="HflK"/>
</dbReference>
<dbReference type="InterPro" id="IPR020980">
    <property type="entry name" value="Membrane_HflK_N"/>
</dbReference>
<keyword evidence="5 9" id="KW-1133">Transmembrane helix</keyword>
<evidence type="ECO:0000313" key="13">
    <source>
        <dbReference type="Proteomes" id="UP000030351"/>
    </source>
</evidence>